<dbReference type="EMBL" id="CAJVQC010108888">
    <property type="protein sequence ID" value="CAG8834342.1"/>
    <property type="molecule type" value="Genomic_DNA"/>
</dbReference>
<organism evidence="1 2">
    <name type="scientific">Racocetra persica</name>
    <dbReference type="NCBI Taxonomy" id="160502"/>
    <lineage>
        <taxon>Eukaryota</taxon>
        <taxon>Fungi</taxon>
        <taxon>Fungi incertae sedis</taxon>
        <taxon>Mucoromycota</taxon>
        <taxon>Glomeromycotina</taxon>
        <taxon>Glomeromycetes</taxon>
        <taxon>Diversisporales</taxon>
        <taxon>Gigasporaceae</taxon>
        <taxon>Racocetra</taxon>
    </lineage>
</organism>
<feature type="non-terminal residue" evidence="1">
    <location>
        <position position="1"/>
    </location>
</feature>
<name>A0ACA9SCP4_9GLOM</name>
<accession>A0ACA9SCP4</accession>
<dbReference type="Proteomes" id="UP000789920">
    <property type="component" value="Unassembled WGS sequence"/>
</dbReference>
<gene>
    <name evidence="1" type="ORF">RPERSI_LOCUS29166</name>
</gene>
<evidence type="ECO:0000313" key="2">
    <source>
        <dbReference type="Proteomes" id="UP000789920"/>
    </source>
</evidence>
<reference evidence="1" key="1">
    <citation type="submission" date="2021-06" db="EMBL/GenBank/DDBJ databases">
        <authorList>
            <person name="Kallberg Y."/>
            <person name="Tangrot J."/>
            <person name="Rosling A."/>
        </authorList>
    </citation>
    <scope>NUCLEOTIDE SEQUENCE</scope>
    <source>
        <strain evidence="1">MA461A</strain>
    </source>
</reference>
<comment type="caution">
    <text evidence="1">The sequence shown here is derived from an EMBL/GenBank/DDBJ whole genome shotgun (WGS) entry which is preliminary data.</text>
</comment>
<keyword evidence="2" id="KW-1185">Reference proteome</keyword>
<protein>
    <submittedName>
        <fullName evidence="1">12076_t:CDS:1</fullName>
    </submittedName>
</protein>
<sequence length="85" mass="9399">RREESSKYVLVRLKSKEVRKVLTSCRATIGKVSNSEANLVRLGKAGRSRWRGIRPAVRGSAMNPCDHPHGGKEKQPIGHKSPLSP</sequence>
<evidence type="ECO:0000313" key="1">
    <source>
        <dbReference type="EMBL" id="CAG8834342.1"/>
    </source>
</evidence>
<proteinExistence type="predicted"/>